<comment type="caution">
    <text evidence="1">The sequence shown here is derived from an EMBL/GenBank/DDBJ whole genome shotgun (WGS) entry which is preliminary data.</text>
</comment>
<reference evidence="1 2" key="1">
    <citation type="journal article" date="2018" name="Sci. Rep.">
        <title>Genomic signatures of local adaptation to the degree of environmental predictability in rotifers.</title>
        <authorList>
            <person name="Franch-Gras L."/>
            <person name="Hahn C."/>
            <person name="Garcia-Roger E.M."/>
            <person name="Carmona M.J."/>
            <person name="Serra M."/>
            <person name="Gomez A."/>
        </authorList>
    </citation>
    <scope>NUCLEOTIDE SEQUENCE [LARGE SCALE GENOMIC DNA]</scope>
    <source>
        <strain evidence="1">HYR1</strain>
    </source>
</reference>
<evidence type="ECO:0000313" key="2">
    <source>
        <dbReference type="Proteomes" id="UP000276133"/>
    </source>
</evidence>
<proteinExistence type="predicted"/>
<organism evidence="1 2">
    <name type="scientific">Brachionus plicatilis</name>
    <name type="common">Marine rotifer</name>
    <name type="synonym">Brachionus muelleri</name>
    <dbReference type="NCBI Taxonomy" id="10195"/>
    <lineage>
        <taxon>Eukaryota</taxon>
        <taxon>Metazoa</taxon>
        <taxon>Spiralia</taxon>
        <taxon>Gnathifera</taxon>
        <taxon>Rotifera</taxon>
        <taxon>Eurotatoria</taxon>
        <taxon>Monogononta</taxon>
        <taxon>Pseudotrocha</taxon>
        <taxon>Ploima</taxon>
        <taxon>Brachionidae</taxon>
        <taxon>Brachionus</taxon>
    </lineage>
</organism>
<sequence>MVFNNENFFFSTKLFSLKNECNNFSDMTKTDSQDESNFDENIDDNFLSLNTEFSSLSSVTTTTSAYSSCSESSTGATCFSREFENANEDELAQSSSEAVDSGLFYQQISALIDCHYDHKCKLVTRKVSNLSDLKQSKKLWSFVDSYPRQDLVLQIPKLLLALTSLESELVKFLDDKFIFDHEFVFNLAFLLYENCERAVNLETNCGLIFEIDLNCQIEANFDKILKFLLQKYVCKYIPLLVSQQNSECASGKFWIGLFKIWLQNESFADVLHETTAKSTHHFQYENFLDIEMFLSKPATLNDYIEFKNSNPISQGYRQLLDNLERLQFICNDPINDYENESEMYGRVFHDRSRFFSYFSASYYTMGLFDLRKKKIDMNDSISNEWKKKMIESLRITPDEFTVLFESVKSKQKPKAKNNALKKSQWNFEMKENLHMVDKNEQKNVKSLYEEIIERIQSLNTSFLFNSYFKVVQQCQNEYVCDQTSPCSDKKLETIQSSRKWTVAPKLFAKNTTSNNCVKRTHLTCATRSSYVPEMHKRYDEYSEQRGRSDLRPIGTKPASMFTISSLNRNRAQNRYFSVNSTINQEPWGILANVY</sequence>
<dbReference type="OrthoDB" id="10544118at2759"/>
<gene>
    <name evidence="1" type="ORF">BpHYR1_047159</name>
</gene>
<dbReference type="EMBL" id="REGN01006479">
    <property type="protein sequence ID" value="RNA09340.1"/>
    <property type="molecule type" value="Genomic_DNA"/>
</dbReference>
<dbReference type="AlphaFoldDB" id="A0A3M7QD89"/>
<dbReference type="Proteomes" id="UP000276133">
    <property type="component" value="Unassembled WGS sequence"/>
</dbReference>
<protein>
    <submittedName>
        <fullName evidence="1">Uncharacterized protein</fullName>
    </submittedName>
</protein>
<name>A0A3M7QD89_BRAPC</name>
<accession>A0A3M7QD89</accession>
<evidence type="ECO:0000313" key="1">
    <source>
        <dbReference type="EMBL" id="RNA09340.1"/>
    </source>
</evidence>
<keyword evidence="2" id="KW-1185">Reference proteome</keyword>